<evidence type="ECO:0000313" key="2">
    <source>
        <dbReference type="EMBL" id="NML64389.1"/>
    </source>
</evidence>
<protein>
    <submittedName>
        <fullName evidence="2">GNAT family N-acetyltransferase</fullName>
    </submittedName>
</protein>
<reference evidence="2 3" key="1">
    <citation type="submission" date="2020-04" db="EMBL/GenBank/DDBJ databases">
        <title>Hymenobacter polaris sp. nov., isolated from Arctic soil.</title>
        <authorList>
            <person name="Dahal R.H."/>
        </authorList>
    </citation>
    <scope>NUCLEOTIDE SEQUENCE [LARGE SCALE GENOMIC DNA]</scope>
    <source>
        <strain evidence="2 3">RP-2-7</strain>
    </source>
</reference>
<dbReference type="GO" id="GO:0016747">
    <property type="term" value="F:acyltransferase activity, transferring groups other than amino-acyl groups"/>
    <property type="evidence" value="ECO:0007669"/>
    <property type="project" value="InterPro"/>
</dbReference>
<dbReference type="AlphaFoldDB" id="A0A7Y0ABL4"/>
<accession>A0A7Y0ABL4</accession>
<feature type="domain" description="N-acetyltransferase" evidence="1">
    <location>
        <begin position="28"/>
        <end position="184"/>
    </location>
</feature>
<organism evidence="2 3">
    <name type="scientific">Hymenobacter polaris</name>
    <dbReference type="NCBI Taxonomy" id="2682546"/>
    <lineage>
        <taxon>Bacteria</taxon>
        <taxon>Pseudomonadati</taxon>
        <taxon>Bacteroidota</taxon>
        <taxon>Cytophagia</taxon>
        <taxon>Cytophagales</taxon>
        <taxon>Hymenobacteraceae</taxon>
        <taxon>Hymenobacter</taxon>
    </lineage>
</organism>
<keyword evidence="3" id="KW-1185">Reference proteome</keyword>
<dbReference type="InterPro" id="IPR000182">
    <property type="entry name" value="GNAT_dom"/>
</dbReference>
<evidence type="ECO:0000259" key="1">
    <source>
        <dbReference type="PROSITE" id="PS51186"/>
    </source>
</evidence>
<dbReference type="Pfam" id="PF13444">
    <property type="entry name" value="Acetyltransf_5"/>
    <property type="match status" value="1"/>
</dbReference>
<name>A0A7Y0ABL4_9BACT</name>
<dbReference type="SUPFAM" id="SSF55729">
    <property type="entry name" value="Acyl-CoA N-acyltransferases (Nat)"/>
    <property type="match status" value="1"/>
</dbReference>
<proteinExistence type="predicted"/>
<keyword evidence="2" id="KW-0808">Transferase</keyword>
<gene>
    <name evidence="2" type="ORF">HHL22_04140</name>
</gene>
<comment type="caution">
    <text evidence="2">The sequence shown here is derived from an EMBL/GenBank/DDBJ whole genome shotgun (WGS) entry which is preliminary data.</text>
</comment>
<dbReference type="EMBL" id="JABBGH010000001">
    <property type="protein sequence ID" value="NML64389.1"/>
    <property type="molecule type" value="Genomic_DNA"/>
</dbReference>
<dbReference type="RefSeq" id="WP_169529692.1">
    <property type="nucleotide sequence ID" value="NZ_JABBGH010000001.1"/>
</dbReference>
<dbReference type="Proteomes" id="UP000559626">
    <property type="component" value="Unassembled WGS sequence"/>
</dbReference>
<dbReference type="PROSITE" id="PS51186">
    <property type="entry name" value="GNAT"/>
    <property type="match status" value="1"/>
</dbReference>
<sequence>MTTTLSPPDLQPEAPFSLQQVDFQTHGDIIGRLRVRSWRNERGIDPLFFARPSWVEELDHHALHWVITDEDEVVAAARLSLHTSLADVPYAYLLPAAAHQPLAGQLVASISRMVVDPRYRGHHFSAVLDQVRVAAALAAGATALTGATQLNFRRKALSDLGFRTLCELRNAPERPDWPLHFMVYYASSSHPAALAPHRL</sequence>
<dbReference type="InterPro" id="IPR016181">
    <property type="entry name" value="Acyl_CoA_acyltransferase"/>
</dbReference>
<dbReference type="Gene3D" id="3.40.630.30">
    <property type="match status" value="1"/>
</dbReference>
<evidence type="ECO:0000313" key="3">
    <source>
        <dbReference type="Proteomes" id="UP000559626"/>
    </source>
</evidence>